<proteinExistence type="predicted"/>
<dbReference type="AlphaFoldDB" id="A0A381SNH3"/>
<reference evidence="1" key="1">
    <citation type="submission" date="2018-05" db="EMBL/GenBank/DDBJ databases">
        <authorList>
            <person name="Lanie J.A."/>
            <person name="Ng W.-L."/>
            <person name="Kazmierczak K.M."/>
            <person name="Andrzejewski T.M."/>
            <person name="Davidsen T.M."/>
            <person name="Wayne K.J."/>
            <person name="Tettelin H."/>
            <person name="Glass J.I."/>
            <person name="Rusch D."/>
            <person name="Podicherti R."/>
            <person name="Tsui H.-C.T."/>
            <person name="Winkler M.E."/>
        </authorList>
    </citation>
    <scope>NUCLEOTIDE SEQUENCE</scope>
</reference>
<sequence length="89" mass="10414">MNLRTFILINESLLRIINEGYSDLNSAQQYKVSMNLQNTLIKDYINDHARTGTREETNDLIMQWIEENAAKFRQDIIAGKFDSTVEKFL</sequence>
<evidence type="ECO:0000313" key="1">
    <source>
        <dbReference type="EMBL" id="SVA05009.1"/>
    </source>
</evidence>
<organism evidence="1">
    <name type="scientific">marine metagenome</name>
    <dbReference type="NCBI Taxonomy" id="408172"/>
    <lineage>
        <taxon>unclassified sequences</taxon>
        <taxon>metagenomes</taxon>
        <taxon>ecological metagenomes</taxon>
    </lineage>
</organism>
<protein>
    <submittedName>
        <fullName evidence="1">Uncharacterized protein</fullName>
    </submittedName>
</protein>
<accession>A0A381SNH3</accession>
<name>A0A381SNH3_9ZZZZ</name>
<gene>
    <name evidence="1" type="ORF">METZ01_LOCUS57863</name>
</gene>
<dbReference type="EMBL" id="UINC01003289">
    <property type="protein sequence ID" value="SVA05009.1"/>
    <property type="molecule type" value="Genomic_DNA"/>
</dbReference>